<feature type="transmembrane region" description="Helical" evidence="1">
    <location>
        <begin position="37"/>
        <end position="54"/>
    </location>
</feature>
<evidence type="ECO:0000313" key="3">
    <source>
        <dbReference type="Proteomes" id="UP000199158"/>
    </source>
</evidence>
<accession>A0A1H8ACH2</accession>
<keyword evidence="1" id="KW-1133">Transmembrane helix</keyword>
<keyword evidence="1" id="KW-0812">Transmembrane</keyword>
<feature type="transmembrane region" description="Helical" evidence="1">
    <location>
        <begin position="106"/>
        <end position="125"/>
    </location>
</feature>
<dbReference type="STRING" id="474960.SAMN05216180_1248"/>
<keyword evidence="3" id="KW-1185">Reference proteome</keyword>
<dbReference type="Proteomes" id="UP000199158">
    <property type="component" value="Unassembled WGS sequence"/>
</dbReference>
<dbReference type="EMBL" id="FOCG01000001">
    <property type="protein sequence ID" value="SEM68176.1"/>
    <property type="molecule type" value="Genomic_DNA"/>
</dbReference>
<protein>
    <submittedName>
        <fullName evidence="2">Uncharacterized protein</fullName>
    </submittedName>
</protein>
<name>A0A1H8ACH2_9FIRM</name>
<feature type="transmembrane region" description="Helical" evidence="1">
    <location>
        <begin position="193"/>
        <end position="214"/>
    </location>
</feature>
<organism evidence="2 3">
    <name type="scientific">Hydrogenoanaerobacterium saccharovorans</name>
    <dbReference type="NCBI Taxonomy" id="474960"/>
    <lineage>
        <taxon>Bacteria</taxon>
        <taxon>Bacillati</taxon>
        <taxon>Bacillota</taxon>
        <taxon>Clostridia</taxon>
        <taxon>Eubacteriales</taxon>
        <taxon>Oscillospiraceae</taxon>
        <taxon>Hydrogenoanaerobacterium</taxon>
    </lineage>
</organism>
<dbReference type="AlphaFoldDB" id="A0A1H8ACH2"/>
<reference evidence="2 3" key="1">
    <citation type="submission" date="2016-10" db="EMBL/GenBank/DDBJ databases">
        <authorList>
            <person name="de Groot N.N."/>
        </authorList>
    </citation>
    <scope>NUCLEOTIDE SEQUENCE [LARGE SCALE GENOMIC DNA]</scope>
    <source>
        <strain evidence="2 3">CGMCC 1.5070</strain>
    </source>
</reference>
<feature type="transmembrane region" description="Helical" evidence="1">
    <location>
        <begin position="12"/>
        <end position="30"/>
    </location>
</feature>
<evidence type="ECO:0000256" key="1">
    <source>
        <dbReference type="SAM" id="Phobius"/>
    </source>
</evidence>
<sequence length="222" mass="25349">MIRAIFEAGFDFAYLTAILIIGMAMLIQCRGNPQYKLWGWMAIVLGVGDAFHLVPRAYALLTSGLEANIVALGIGKLITSVTMTAFYVLLYRIWYIRYRIKNKNGLTAAIYVLAAIRTALCLLPQNEWTNATPPVLWGIIRNIPFALMGLLLIIVFYRQAHKHSDWSFRWLWLAVTLSFAFYIPVVLCAGTYPIVGVMMIPKTIAYVWIVWLGYKDMKKKFR</sequence>
<gene>
    <name evidence="2" type="ORF">SAMN05216180_1248</name>
</gene>
<keyword evidence="1" id="KW-0472">Membrane</keyword>
<feature type="transmembrane region" description="Helical" evidence="1">
    <location>
        <begin position="169"/>
        <end position="187"/>
    </location>
</feature>
<proteinExistence type="predicted"/>
<feature type="transmembrane region" description="Helical" evidence="1">
    <location>
        <begin position="74"/>
        <end position="94"/>
    </location>
</feature>
<feature type="transmembrane region" description="Helical" evidence="1">
    <location>
        <begin position="137"/>
        <end position="157"/>
    </location>
</feature>
<evidence type="ECO:0000313" key="2">
    <source>
        <dbReference type="EMBL" id="SEM68176.1"/>
    </source>
</evidence>